<dbReference type="PANTHER" id="PTHR35309:SF4">
    <property type="entry name" value="TOCOPHEROL CYCLASE"/>
    <property type="match status" value="1"/>
</dbReference>
<dbReference type="AlphaFoldDB" id="C0GIG9"/>
<keyword evidence="2" id="KW-1185">Reference proteome</keyword>
<dbReference type="STRING" id="555088.DealDRAFT_2278"/>
<dbReference type="InterPro" id="IPR025893">
    <property type="entry name" value="Tocopherol_cyclase"/>
</dbReference>
<accession>C0GIG9</accession>
<name>C0GIG9_DETAL</name>
<organism evidence="1 2">
    <name type="scientific">Dethiobacter alkaliphilus AHT 1</name>
    <dbReference type="NCBI Taxonomy" id="555088"/>
    <lineage>
        <taxon>Bacteria</taxon>
        <taxon>Bacillati</taxon>
        <taxon>Bacillota</taxon>
        <taxon>Dethiobacteria</taxon>
        <taxon>Dethiobacterales</taxon>
        <taxon>Dethiobacteraceae</taxon>
        <taxon>Dethiobacter</taxon>
    </lineage>
</organism>
<dbReference type="Pfam" id="PF14249">
    <property type="entry name" value="Tocopherol_cycl"/>
    <property type="match status" value="1"/>
</dbReference>
<dbReference type="OrthoDB" id="9772627at2"/>
<evidence type="ECO:0000313" key="2">
    <source>
        <dbReference type="Proteomes" id="UP000006443"/>
    </source>
</evidence>
<dbReference type="eggNOG" id="ENOG502Z7HP">
    <property type="taxonomic scope" value="Bacteria"/>
</dbReference>
<dbReference type="EMBL" id="ACJM01000012">
    <property type="protein sequence ID" value="EEG76830.1"/>
    <property type="molecule type" value="Genomic_DNA"/>
</dbReference>
<evidence type="ECO:0000313" key="1">
    <source>
        <dbReference type="EMBL" id="EEG76830.1"/>
    </source>
</evidence>
<evidence type="ECO:0008006" key="3">
    <source>
        <dbReference type="Google" id="ProtNLM"/>
    </source>
</evidence>
<dbReference type="SUPFAM" id="SSF159245">
    <property type="entry name" value="AttH-like"/>
    <property type="match status" value="1"/>
</dbReference>
<dbReference type="GO" id="GO:0009976">
    <property type="term" value="F:tocopherol cyclase activity"/>
    <property type="evidence" value="ECO:0007669"/>
    <property type="project" value="InterPro"/>
</dbReference>
<proteinExistence type="predicted"/>
<dbReference type="RefSeq" id="WP_008517520.1">
    <property type="nucleotide sequence ID" value="NZ_ACJM01000012.1"/>
</dbReference>
<comment type="caution">
    <text evidence="1">The sequence shown here is derived from an EMBL/GenBank/DDBJ whole genome shotgun (WGS) entry which is preliminary data.</text>
</comment>
<sequence length="353" mass="40208">MLRSIFNPDLYHGHNRHSNFFEGWYFKIIDPSEEYRFAFIPGIFKGKTPDTTHSFLQIVDGSAIKYHYLRYDGSAFSAKPGRFDISVAGNRFSLEQLSLSIDHEEKNISGTLTLNEPVKWPDSIFSPGSMGYYNFLTFMQCYSQVCCLDATLSGTLEINGQSVDFTGGSAYIEKNWGRDFPYGWIWVQANNFSRTGTSLSCSIGHIPFLFTSFRGFLIGFLANGIFYEFTTMNKSKVDIVREGEHYLITAWNKKHLLQIRSLAPKGSFVLCNAPRENNMQPFVEESLQGRVEVLLMDLKQNQVIFHDFSSSGGIEYGGRQELVLIRQKYTQPVPVQLGRACPNPILYKCKTNK</sequence>
<protein>
    <recommendedName>
        <fullName evidence="3">Tocopherol cyclase</fullName>
    </recommendedName>
</protein>
<dbReference type="PANTHER" id="PTHR35309">
    <property type="match status" value="1"/>
</dbReference>
<dbReference type="Proteomes" id="UP000006443">
    <property type="component" value="Unassembled WGS sequence"/>
</dbReference>
<gene>
    <name evidence="1" type="ORF">DealDRAFT_2278</name>
</gene>
<reference evidence="1 2" key="1">
    <citation type="submission" date="2009-02" db="EMBL/GenBank/DDBJ databases">
        <title>Sequencing of the draft genome and assembly of Dethiobacter alkaliphilus AHT 1.</title>
        <authorList>
            <consortium name="US DOE Joint Genome Institute (JGI-PGF)"/>
            <person name="Lucas S."/>
            <person name="Copeland A."/>
            <person name="Lapidus A."/>
            <person name="Glavina del Rio T."/>
            <person name="Dalin E."/>
            <person name="Tice H."/>
            <person name="Bruce D."/>
            <person name="Goodwin L."/>
            <person name="Pitluck S."/>
            <person name="Larimer F."/>
            <person name="Land M.L."/>
            <person name="Hauser L."/>
            <person name="Muyzer G."/>
        </authorList>
    </citation>
    <scope>NUCLEOTIDE SEQUENCE [LARGE SCALE GENOMIC DNA]</scope>
    <source>
        <strain evidence="1 2">AHT 1</strain>
    </source>
</reference>